<dbReference type="Proteomes" id="UP001501509">
    <property type="component" value="Unassembled WGS sequence"/>
</dbReference>
<gene>
    <name evidence="2" type="ORF">GCM10010411_63050</name>
</gene>
<feature type="compositionally biased region" description="Low complexity" evidence="1">
    <location>
        <begin position="143"/>
        <end position="181"/>
    </location>
</feature>
<evidence type="ECO:0000313" key="3">
    <source>
        <dbReference type="Proteomes" id="UP001501509"/>
    </source>
</evidence>
<feature type="region of interest" description="Disordered" evidence="1">
    <location>
        <begin position="120"/>
        <end position="186"/>
    </location>
</feature>
<dbReference type="EMBL" id="BAAATD010000009">
    <property type="protein sequence ID" value="GAA2618865.1"/>
    <property type="molecule type" value="Genomic_DNA"/>
</dbReference>
<dbReference type="RefSeq" id="WP_344546118.1">
    <property type="nucleotide sequence ID" value="NZ_BAAATD010000009.1"/>
</dbReference>
<keyword evidence="3" id="KW-1185">Reference proteome</keyword>
<feature type="compositionally biased region" description="Pro residues" evidence="1">
    <location>
        <begin position="126"/>
        <end position="137"/>
    </location>
</feature>
<organism evidence="2 3">
    <name type="scientific">Actinomadura fulvescens</name>
    <dbReference type="NCBI Taxonomy" id="46160"/>
    <lineage>
        <taxon>Bacteria</taxon>
        <taxon>Bacillati</taxon>
        <taxon>Actinomycetota</taxon>
        <taxon>Actinomycetes</taxon>
        <taxon>Streptosporangiales</taxon>
        <taxon>Thermomonosporaceae</taxon>
        <taxon>Actinomadura</taxon>
    </lineage>
</organism>
<reference evidence="3" key="1">
    <citation type="journal article" date="2019" name="Int. J. Syst. Evol. Microbiol.">
        <title>The Global Catalogue of Microorganisms (GCM) 10K type strain sequencing project: providing services to taxonomists for standard genome sequencing and annotation.</title>
        <authorList>
            <consortium name="The Broad Institute Genomics Platform"/>
            <consortium name="The Broad Institute Genome Sequencing Center for Infectious Disease"/>
            <person name="Wu L."/>
            <person name="Ma J."/>
        </authorList>
    </citation>
    <scope>NUCLEOTIDE SEQUENCE [LARGE SCALE GENOMIC DNA]</scope>
    <source>
        <strain evidence="3">JCM 6833</strain>
    </source>
</reference>
<accession>A0ABP6CIZ8</accession>
<evidence type="ECO:0000313" key="2">
    <source>
        <dbReference type="EMBL" id="GAA2618865.1"/>
    </source>
</evidence>
<protein>
    <submittedName>
        <fullName evidence="2">Uncharacterized protein</fullName>
    </submittedName>
</protein>
<proteinExistence type="predicted"/>
<name>A0ABP6CIZ8_9ACTN</name>
<evidence type="ECO:0000256" key="1">
    <source>
        <dbReference type="SAM" id="MobiDB-lite"/>
    </source>
</evidence>
<comment type="caution">
    <text evidence="2">The sequence shown here is derived from an EMBL/GenBank/DDBJ whole genome shotgun (WGS) entry which is preliminary data.</text>
</comment>
<sequence>MFNQPQHSAGWLKPADRFGHLILITRFHGTERKFDSLRNAEIDEAVVDLVDLDDPEPVLAERLRISHVGIVNKIARDGMTLGRIGQAPTKAGMNAYVLDGFAEGVDDKRAEQWLARYHQAQAPAAATPPPAAAPSAPPQGITGAASPAAASAVVGAWNATPPQNAPQNAPQGAPPAATAAGVDANDPRVQALLAQLNQ</sequence>